<evidence type="ECO:0000313" key="5">
    <source>
        <dbReference type="Proteomes" id="UP000051733"/>
    </source>
</evidence>
<dbReference type="EMBL" id="AYYY01000070">
    <property type="protein sequence ID" value="KRM60275.1"/>
    <property type="molecule type" value="Genomic_DNA"/>
</dbReference>
<comment type="similarity">
    <text evidence="1">Belongs to the UPF0177 family.</text>
</comment>
<feature type="domain" description="CAAX prenyl protease 2/Lysostaphin resistance protein A-like" evidence="3">
    <location>
        <begin position="148"/>
        <end position="236"/>
    </location>
</feature>
<gene>
    <name evidence="4" type="ORF">FC26_GL000910</name>
</gene>
<sequence>MGQPTDDWDLYRQHPTVGHFLGWLLSLIKRMGMIALLFILIQLPPEAMVILKHQPRLYGTAIVTIGCFILIFVGIILWAKKIWQQNNRTVKRSLSTGKSIGYVIWGYVAIYAGQIVLGTLNIMLYHQTQTANNNEVSKIMANNMMVMVVFGLSTVLLTPIAEELIFRGVLTNLFFKPNQFWPKLILSGFVFSIGHMSTTVISFLIYFYMGMVLAFLYQKTGQLKLSIALHGLNNLIAISQMIMILMR</sequence>
<evidence type="ECO:0000313" key="4">
    <source>
        <dbReference type="EMBL" id="KRM60275.1"/>
    </source>
</evidence>
<accession>A0A0R2AB55</accession>
<feature type="transmembrane region" description="Helical" evidence="2">
    <location>
        <begin position="144"/>
        <end position="164"/>
    </location>
</feature>
<feature type="transmembrane region" description="Helical" evidence="2">
    <location>
        <begin position="20"/>
        <end position="41"/>
    </location>
</feature>
<feature type="transmembrane region" description="Helical" evidence="2">
    <location>
        <begin position="100"/>
        <end position="124"/>
    </location>
</feature>
<dbReference type="Pfam" id="PF02517">
    <property type="entry name" value="Rce1-like"/>
    <property type="match status" value="1"/>
</dbReference>
<reference evidence="4 5" key="1">
    <citation type="journal article" date="2015" name="Genome Announc.">
        <title>Expanding the biotechnology potential of lactobacilli through comparative genomics of 213 strains and associated genera.</title>
        <authorList>
            <person name="Sun Z."/>
            <person name="Harris H.M."/>
            <person name="McCann A."/>
            <person name="Guo C."/>
            <person name="Argimon S."/>
            <person name="Zhang W."/>
            <person name="Yang X."/>
            <person name="Jeffery I.B."/>
            <person name="Cooney J.C."/>
            <person name="Kagawa T.F."/>
            <person name="Liu W."/>
            <person name="Song Y."/>
            <person name="Salvetti E."/>
            <person name="Wrobel A."/>
            <person name="Rasinkangas P."/>
            <person name="Parkhill J."/>
            <person name="Rea M.C."/>
            <person name="O'Sullivan O."/>
            <person name="Ritari J."/>
            <person name="Douillard F.P."/>
            <person name="Paul Ross R."/>
            <person name="Yang R."/>
            <person name="Briner A.E."/>
            <person name="Felis G.E."/>
            <person name="de Vos W.M."/>
            <person name="Barrangou R."/>
            <person name="Klaenhammer T.R."/>
            <person name="Caufield P.W."/>
            <person name="Cui Y."/>
            <person name="Zhang H."/>
            <person name="O'Toole P.W."/>
        </authorList>
    </citation>
    <scope>NUCLEOTIDE SEQUENCE [LARGE SCALE GENOMIC DNA]</scope>
    <source>
        <strain evidence="4 5">DSM 20634</strain>
    </source>
</reference>
<keyword evidence="2" id="KW-0472">Membrane</keyword>
<dbReference type="STRING" id="1423813.FC26_GL000910"/>
<feature type="transmembrane region" description="Helical" evidence="2">
    <location>
        <begin position="184"/>
        <end position="207"/>
    </location>
</feature>
<keyword evidence="2" id="KW-1133">Transmembrane helix</keyword>
<name>A0A0R2AB55_9LACO</name>
<dbReference type="RefSeq" id="WP_057781167.1">
    <property type="nucleotide sequence ID" value="NZ_AYYY01000070.1"/>
</dbReference>
<evidence type="ECO:0000259" key="3">
    <source>
        <dbReference type="Pfam" id="PF02517"/>
    </source>
</evidence>
<dbReference type="InterPro" id="IPR003675">
    <property type="entry name" value="Rce1/LyrA-like_dom"/>
</dbReference>
<evidence type="ECO:0000256" key="1">
    <source>
        <dbReference type="ARBA" id="ARBA00009067"/>
    </source>
</evidence>
<feature type="transmembrane region" description="Helical" evidence="2">
    <location>
        <begin position="61"/>
        <end position="79"/>
    </location>
</feature>
<dbReference type="AlphaFoldDB" id="A0A0R2AB55"/>
<evidence type="ECO:0000256" key="2">
    <source>
        <dbReference type="SAM" id="Phobius"/>
    </source>
</evidence>
<dbReference type="PATRIC" id="fig|1423813.3.peg.936"/>
<protein>
    <submittedName>
        <fullName evidence="4">Abortive infection protein</fullName>
    </submittedName>
</protein>
<feature type="transmembrane region" description="Helical" evidence="2">
    <location>
        <begin position="227"/>
        <end position="246"/>
    </location>
</feature>
<keyword evidence="5" id="KW-1185">Reference proteome</keyword>
<organism evidence="4 5">
    <name type="scientific">Paucilactobacillus vaccinostercus DSM 20634</name>
    <dbReference type="NCBI Taxonomy" id="1423813"/>
    <lineage>
        <taxon>Bacteria</taxon>
        <taxon>Bacillati</taxon>
        <taxon>Bacillota</taxon>
        <taxon>Bacilli</taxon>
        <taxon>Lactobacillales</taxon>
        <taxon>Lactobacillaceae</taxon>
        <taxon>Paucilactobacillus</taxon>
    </lineage>
</organism>
<dbReference type="PANTHER" id="PTHR36435:SF1">
    <property type="entry name" value="CAAX AMINO TERMINAL PROTEASE FAMILY PROTEIN"/>
    <property type="match status" value="1"/>
</dbReference>
<keyword evidence="2" id="KW-0812">Transmembrane</keyword>
<dbReference type="PANTHER" id="PTHR36435">
    <property type="entry name" value="SLR1288 PROTEIN"/>
    <property type="match status" value="1"/>
</dbReference>
<dbReference type="GO" id="GO:0004175">
    <property type="term" value="F:endopeptidase activity"/>
    <property type="evidence" value="ECO:0007669"/>
    <property type="project" value="UniProtKB-ARBA"/>
</dbReference>
<dbReference type="InterPro" id="IPR052710">
    <property type="entry name" value="CAAX_protease"/>
</dbReference>
<comment type="caution">
    <text evidence="4">The sequence shown here is derived from an EMBL/GenBank/DDBJ whole genome shotgun (WGS) entry which is preliminary data.</text>
</comment>
<proteinExistence type="inferred from homology"/>
<dbReference type="GO" id="GO:0080120">
    <property type="term" value="P:CAAX-box protein maturation"/>
    <property type="evidence" value="ECO:0007669"/>
    <property type="project" value="UniProtKB-ARBA"/>
</dbReference>
<dbReference type="Proteomes" id="UP000051733">
    <property type="component" value="Unassembled WGS sequence"/>
</dbReference>
<dbReference type="OrthoDB" id="8607342at2"/>